<evidence type="ECO:0000259" key="7">
    <source>
        <dbReference type="SMART" id="SM00563"/>
    </source>
</evidence>
<dbReference type="HOGENOM" id="CLU_528130_0_0_1"/>
<evidence type="ECO:0000256" key="4">
    <source>
        <dbReference type="ARBA" id="ARBA00047867"/>
    </source>
</evidence>
<comment type="similarity">
    <text evidence="1 6">Belongs to the Glu/Leu/Phe/Val dehydrogenases family.</text>
</comment>
<dbReference type="GO" id="GO:0006538">
    <property type="term" value="P:L-glutamate catabolic process"/>
    <property type="evidence" value="ECO:0007669"/>
    <property type="project" value="TreeGrafter"/>
</dbReference>
<reference evidence="9" key="1">
    <citation type="journal article" date="2012" name="Nature">
        <title>The oyster genome reveals stress adaptation and complexity of shell formation.</title>
        <authorList>
            <person name="Zhang G."/>
            <person name="Fang X."/>
            <person name="Guo X."/>
            <person name="Li L."/>
            <person name="Luo R."/>
            <person name="Xu F."/>
            <person name="Yang P."/>
            <person name="Zhang L."/>
            <person name="Wang X."/>
            <person name="Qi H."/>
            <person name="Xiong Z."/>
            <person name="Que H."/>
            <person name="Xie Y."/>
            <person name="Holland P.W."/>
            <person name="Paps J."/>
            <person name="Zhu Y."/>
            <person name="Wu F."/>
            <person name="Chen Y."/>
            <person name="Wang J."/>
            <person name="Peng C."/>
            <person name="Meng J."/>
            <person name="Yang L."/>
            <person name="Liu J."/>
            <person name="Wen B."/>
            <person name="Zhang N."/>
            <person name="Huang Z."/>
            <person name="Zhu Q."/>
            <person name="Feng Y."/>
            <person name="Mount A."/>
            <person name="Hedgecock D."/>
            <person name="Xu Z."/>
            <person name="Liu Y."/>
            <person name="Domazet-Loso T."/>
            <person name="Du Y."/>
            <person name="Sun X."/>
            <person name="Zhang S."/>
            <person name="Liu B."/>
            <person name="Cheng P."/>
            <person name="Jiang X."/>
            <person name="Li J."/>
            <person name="Fan D."/>
            <person name="Wang W."/>
            <person name="Fu W."/>
            <person name="Wang T."/>
            <person name="Wang B."/>
            <person name="Zhang J."/>
            <person name="Peng Z."/>
            <person name="Li Y."/>
            <person name="Li N."/>
            <person name="Wang J."/>
            <person name="Chen M."/>
            <person name="He Y."/>
            <person name="Tan F."/>
            <person name="Song X."/>
            <person name="Zheng Q."/>
            <person name="Huang R."/>
            <person name="Yang H."/>
            <person name="Du X."/>
            <person name="Chen L."/>
            <person name="Yang M."/>
            <person name="Gaffney P.M."/>
            <person name="Wang S."/>
            <person name="Luo L."/>
            <person name="She Z."/>
            <person name="Ming Y."/>
            <person name="Huang W."/>
            <person name="Zhang S."/>
            <person name="Huang B."/>
            <person name="Zhang Y."/>
            <person name="Qu T."/>
            <person name="Ni P."/>
            <person name="Miao G."/>
            <person name="Wang J."/>
            <person name="Wang Q."/>
            <person name="Steinberg C.E."/>
            <person name="Wang H."/>
            <person name="Li N."/>
            <person name="Qian L."/>
            <person name="Zhang G."/>
            <person name="Li Y."/>
            <person name="Yang H."/>
            <person name="Liu X."/>
            <person name="Wang J."/>
            <person name="Yin Y."/>
            <person name="Wang J."/>
        </authorList>
    </citation>
    <scope>NUCLEOTIDE SEQUENCE [LARGE SCALE GENOMIC DNA]</scope>
    <source>
        <strain evidence="9">05x7-T-G4-1.051#20</strain>
    </source>
</reference>
<comment type="catalytic activity">
    <reaction evidence="5">
        <text>L-glutamate + NADP(+) + H2O = 2-oxoglutarate + NH4(+) + NADPH + H(+)</text>
        <dbReference type="Rhea" id="RHEA:11612"/>
        <dbReference type="ChEBI" id="CHEBI:15377"/>
        <dbReference type="ChEBI" id="CHEBI:15378"/>
        <dbReference type="ChEBI" id="CHEBI:16810"/>
        <dbReference type="ChEBI" id="CHEBI:28938"/>
        <dbReference type="ChEBI" id="CHEBI:29985"/>
        <dbReference type="ChEBI" id="CHEBI:57783"/>
        <dbReference type="ChEBI" id="CHEBI:58349"/>
        <dbReference type="EC" id="1.4.1.3"/>
    </reaction>
</comment>
<sequence length="516" mass="57434">MLFPGPYYVIKGLYFVFTQYCVVSVFITLHILLLPLRFTAPALYWKIDALLFKASLGLVSSWFYTEGVTLKESGDSLKDIYNDEVLLLCNHQSTADIGVMMQSMYSKGPTAGHLIWIMDHVFRLTHFGWMSCFHGDFFLEKPRSEAKRNEQMRNMKEHIRSAYSDGMKKWVVLFPEGGFLCNMRPSSQRYANQHGLPILNNVCLPRLVATQTIIDELTPKEGSSDLKKCRNLKWIVDTTIAYPRGEAPNGIRYSLDVCEDEVKALAALMTYKCAVVDVPFGGAKAGVKINPANYSEKELEKITRRFAVELAKKGFIGPGIDVPAPDMGTGEREMSWIADTYANTLGFNDINAHACITGKPITQGGIHGRISATGRGVFHGIENFINEASYMSMIGLMPGFGDKTFVIQGFGNVGLHSMRYLHRAGAKCIGVKEIDASIYNENGIDPKELEDYKLEHGTISGYPKAKPYDGDLLLAECDILVPAASERQLTKENAHEVKAKVCGSLFLLLGQVKTYL</sequence>
<dbReference type="InterPro" id="IPR006096">
    <property type="entry name" value="Glu/Leu/Phe/Val/Trp_DH_C"/>
</dbReference>
<evidence type="ECO:0000256" key="3">
    <source>
        <dbReference type="ARBA" id="ARBA00023002"/>
    </source>
</evidence>
<dbReference type="AlphaFoldDB" id="K1QDK5"/>
<dbReference type="PROSITE" id="PS00074">
    <property type="entry name" value="GLFV_DEHYDROGENASE"/>
    <property type="match status" value="1"/>
</dbReference>
<proteinExistence type="inferred from homology"/>
<dbReference type="PANTHER" id="PTHR11606">
    <property type="entry name" value="GLUTAMATE DEHYDROGENASE"/>
    <property type="match status" value="1"/>
</dbReference>
<feature type="domain" description="Phospholipid/glycerol acyltransferase" evidence="7">
    <location>
        <begin position="85"/>
        <end position="211"/>
    </location>
</feature>
<dbReference type="GO" id="GO:0016746">
    <property type="term" value="F:acyltransferase activity"/>
    <property type="evidence" value="ECO:0007669"/>
    <property type="project" value="InterPro"/>
</dbReference>
<evidence type="ECO:0000313" key="9">
    <source>
        <dbReference type="EMBL" id="EKC35007.1"/>
    </source>
</evidence>
<dbReference type="Pfam" id="PF01553">
    <property type="entry name" value="Acyltransferase"/>
    <property type="match status" value="1"/>
</dbReference>
<dbReference type="InterPro" id="IPR006097">
    <property type="entry name" value="Glu/Leu/Phe/Val/Trp_DH_dimer"/>
</dbReference>
<evidence type="ECO:0000256" key="6">
    <source>
        <dbReference type="RuleBase" id="RU004417"/>
    </source>
</evidence>
<dbReference type="InterPro" id="IPR033524">
    <property type="entry name" value="Glu/Leu/Phe/Val_DH_AS"/>
</dbReference>
<name>K1QDK5_MAGGI</name>
<dbReference type="GO" id="GO:0005739">
    <property type="term" value="C:mitochondrion"/>
    <property type="evidence" value="ECO:0007669"/>
    <property type="project" value="TreeGrafter"/>
</dbReference>
<evidence type="ECO:0000256" key="2">
    <source>
        <dbReference type="ARBA" id="ARBA00012889"/>
    </source>
</evidence>
<dbReference type="Pfam" id="PF02812">
    <property type="entry name" value="ELFV_dehydrog_N"/>
    <property type="match status" value="1"/>
</dbReference>
<comment type="catalytic activity">
    <reaction evidence="4">
        <text>L-glutamate + NAD(+) + H2O = 2-oxoglutarate + NH4(+) + NADH + H(+)</text>
        <dbReference type="Rhea" id="RHEA:15133"/>
        <dbReference type="ChEBI" id="CHEBI:15377"/>
        <dbReference type="ChEBI" id="CHEBI:15378"/>
        <dbReference type="ChEBI" id="CHEBI:16810"/>
        <dbReference type="ChEBI" id="CHEBI:28938"/>
        <dbReference type="ChEBI" id="CHEBI:29985"/>
        <dbReference type="ChEBI" id="CHEBI:57540"/>
        <dbReference type="ChEBI" id="CHEBI:57945"/>
        <dbReference type="EC" id="1.4.1.3"/>
    </reaction>
</comment>
<dbReference type="InParanoid" id="K1QDK5"/>
<dbReference type="InterPro" id="IPR036291">
    <property type="entry name" value="NAD(P)-bd_dom_sf"/>
</dbReference>
<dbReference type="EC" id="1.4.1.3" evidence="2"/>
<dbReference type="SUPFAM" id="SSF51735">
    <property type="entry name" value="NAD(P)-binding Rossmann-fold domains"/>
    <property type="match status" value="1"/>
</dbReference>
<keyword evidence="3 6" id="KW-0560">Oxidoreductase</keyword>
<dbReference type="SUPFAM" id="SSF53223">
    <property type="entry name" value="Aminoacid dehydrogenase-like, N-terminal domain"/>
    <property type="match status" value="1"/>
</dbReference>
<dbReference type="PANTHER" id="PTHR11606:SF13">
    <property type="entry name" value="GLUTAMATE DEHYDROGENASE 1, MITOCHONDRIAL"/>
    <property type="match status" value="1"/>
</dbReference>
<dbReference type="GO" id="GO:0004352">
    <property type="term" value="F:glutamate dehydrogenase (NAD+) activity"/>
    <property type="evidence" value="ECO:0007669"/>
    <property type="project" value="TreeGrafter"/>
</dbReference>
<evidence type="ECO:0000259" key="8">
    <source>
        <dbReference type="SMART" id="SM00839"/>
    </source>
</evidence>
<organism evidence="9">
    <name type="scientific">Magallana gigas</name>
    <name type="common">Pacific oyster</name>
    <name type="synonym">Crassostrea gigas</name>
    <dbReference type="NCBI Taxonomy" id="29159"/>
    <lineage>
        <taxon>Eukaryota</taxon>
        <taxon>Metazoa</taxon>
        <taxon>Spiralia</taxon>
        <taxon>Lophotrochozoa</taxon>
        <taxon>Mollusca</taxon>
        <taxon>Bivalvia</taxon>
        <taxon>Autobranchia</taxon>
        <taxon>Pteriomorphia</taxon>
        <taxon>Ostreida</taxon>
        <taxon>Ostreoidea</taxon>
        <taxon>Ostreidae</taxon>
        <taxon>Magallana</taxon>
    </lineage>
</organism>
<dbReference type="CDD" id="cd07990">
    <property type="entry name" value="LPLAT_LCLAT1-like"/>
    <property type="match status" value="1"/>
</dbReference>
<dbReference type="InterPro" id="IPR002123">
    <property type="entry name" value="Plipid/glycerol_acylTrfase"/>
</dbReference>
<feature type="domain" description="Glutamate/phenylalanine/leucine/valine/L-tryptophan dehydrogenase C-terminal" evidence="8">
    <location>
        <begin position="366"/>
        <end position="510"/>
    </location>
</feature>
<dbReference type="Gene3D" id="3.40.50.720">
    <property type="entry name" value="NAD(P)-binding Rossmann-like Domain"/>
    <property type="match status" value="1"/>
</dbReference>
<dbReference type="SMART" id="SM00839">
    <property type="entry name" value="ELFV_dehydrog"/>
    <property type="match status" value="1"/>
</dbReference>
<dbReference type="Gene3D" id="3.40.50.10860">
    <property type="entry name" value="Leucine Dehydrogenase, chain A, domain 1"/>
    <property type="match status" value="1"/>
</dbReference>
<gene>
    <name evidence="9" type="ORF">CGI_10023627</name>
</gene>
<dbReference type="InterPro" id="IPR006095">
    <property type="entry name" value="Glu/Leu/Phe/Val/Trp_DH"/>
</dbReference>
<dbReference type="Pfam" id="PF00208">
    <property type="entry name" value="ELFV_dehydrog"/>
    <property type="match status" value="1"/>
</dbReference>
<dbReference type="InterPro" id="IPR046346">
    <property type="entry name" value="Aminoacid_DH-like_N_sf"/>
</dbReference>
<accession>K1QDK5</accession>
<protein>
    <recommendedName>
        <fullName evidence="2">glutamate dehydrogenase [NAD(P)(+)]</fullName>
        <ecNumber evidence="2">1.4.1.3</ecNumber>
    </recommendedName>
</protein>
<evidence type="ECO:0000256" key="1">
    <source>
        <dbReference type="ARBA" id="ARBA00006382"/>
    </source>
</evidence>
<dbReference type="EMBL" id="JH817539">
    <property type="protein sequence ID" value="EKC35007.1"/>
    <property type="molecule type" value="Genomic_DNA"/>
</dbReference>
<dbReference type="PRINTS" id="PR00082">
    <property type="entry name" value="GLFDHDRGNASE"/>
</dbReference>
<dbReference type="SUPFAM" id="SSF69593">
    <property type="entry name" value="Glycerol-3-phosphate (1)-acyltransferase"/>
    <property type="match status" value="1"/>
</dbReference>
<evidence type="ECO:0000256" key="5">
    <source>
        <dbReference type="ARBA" id="ARBA00048577"/>
    </source>
</evidence>
<dbReference type="SMART" id="SM00563">
    <property type="entry name" value="PlsC"/>
    <property type="match status" value="1"/>
</dbReference>